<dbReference type="Pfam" id="PF04321">
    <property type="entry name" value="RmlD_sub_bind"/>
    <property type="match status" value="1"/>
</dbReference>
<feature type="domain" description="RmlD-like substrate binding" evidence="3">
    <location>
        <begin position="6"/>
        <end position="116"/>
    </location>
</feature>
<dbReference type="GO" id="GO:0005829">
    <property type="term" value="C:cytosol"/>
    <property type="evidence" value="ECO:0007669"/>
    <property type="project" value="TreeGrafter"/>
</dbReference>
<dbReference type="EC" id="1.1.1.133" evidence="2"/>
<dbReference type="Gene3D" id="3.90.25.10">
    <property type="entry name" value="UDP-galactose 4-epimerase, domain 1"/>
    <property type="match status" value="1"/>
</dbReference>
<dbReference type="SUPFAM" id="SSF51735">
    <property type="entry name" value="NAD(P)-binding Rossmann-fold domains"/>
    <property type="match status" value="1"/>
</dbReference>
<accession>A0A1F7S2H2</accession>
<dbReference type="GO" id="GO:0008831">
    <property type="term" value="F:dTDP-4-dehydrorhamnose reductase activity"/>
    <property type="evidence" value="ECO:0007669"/>
    <property type="project" value="UniProtKB-EC"/>
</dbReference>
<dbReference type="PANTHER" id="PTHR10491:SF4">
    <property type="entry name" value="METHIONINE ADENOSYLTRANSFERASE 2 SUBUNIT BETA"/>
    <property type="match status" value="1"/>
</dbReference>
<evidence type="ECO:0000259" key="3">
    <source>
        <dbReference type="Pfam" id="PF04321"/>
    </source>
</evidence>
<keyword evidence="2" id="KW-0560">Oxidoreductase</keyword>
<evidence type="ECO:0000313" key="4">
    <source>
        <dbReference type="EMBL" id="OGL47890.1"/>
    </source>
</evidence>
<dbReference type="PANTHER" id="PTHR10491">
    <property type="entry name" value="DTDP-4-DEHYDRORHAMNOSE REDUCTASE"/>
    <property type="match status" value="1"/>
</dbReference>
<keyword evidence="2" id="KW-0521">NADP</keyword>
<dbReference type="UniPathway" id="UPA00124"/>
<gene>
    <name evidence="4" type="ORF">A2161_00085</name>
</gene>
<evidence type="ECO:0000256" key="2">
    <source>
        <dbReference type="RuleBase" id="RU364082"/>
    </source>
</evidence>
<evidence type="ECO:0000313" key="5">
    <source>
        <dbReference type="Proteomes" id="UP000179266"/>
    </source>
</evidence>
<reference evidence="4 5" key="1">
    <citation type="journal article" date="2016" name="Nat. Commun.">
        <title>Thousands of microbial genomes shed light on interconnected biogeochemical processes in an aquifer system.</title>
        <authorList>
            <person name="Anantharaman K."/>
            <person name="Brown C.T."/>
            <person name="Hug L.A."/>
            <person name="Sharon I."/>
            <person name="Castelle C.J."/>
            <person name="Probst A.J."/>
            <person name="Thomas B.C."/>
            <person name="Singh A."/>
            <person name="Wilkins M.J."/>
            <person name="Karaoz U."/>
            <person name="Brodie E.L."/>
            <person name="Williams K.H."/>
            <person name="Hubbard S.S."/>
            <person name="Banfield J.F."/>
        </authorList>
    </citation>
    <scope>NUCLEOTIDE SEQUENCE [LARGE SCALE GENOMIC DNA]</scope>
</reference>
<dbReference type="InterPro" id="IPR029903">
    <property type="entry name" value="RmlD-like-bd"/>
</dbReference>
<dbReference type="EMBL" id="MGDD01000050">
    <property type="protein sequence ID" value="OGL47890.1"/>
    <property type="molecule type" value="Genomic_DNA"/>
</dbReference>
<dbReference type="GO" id="GO:0019305">
    <property type="term" value="P:dTDP-rhamnose biosynthetic process"/>
    <property type="evidence" value="ECO:0007669"/>
    <property type="project" value="UniProtKB-UniPathway"/>
</dbReference>
<sequence length="117" mass="13246">MAQQGKEFIEVVDDQVGSPTYTIDISKALVRLVDFDTPSILHICNDGYCSWYQFARKILDLTGFSHVKTIPVTTKKFGRPAARPGYSVLNCEKFAQLTGAKFRHWESALIDFLEELT</sequence>
<dbReference type="Proteomes" id="UP000179266">
    <property type="component" value="Unassembled WGS sequence"/>
</dbReference>
<comment type="function">
    <text evidence="2">Catalyzes the reduction of dTDP-6-deoxy-L-lyxo-4-hexulose to yield dTDP-L-rhamnose.</text>
</comment>
<comment type="caution">
    <text evidence="4">The sequence shown here is derived from an EMBL/GenBank/DDBJ whole genome shotgun (WGS) entry which is preliminary data.</text>
</comment>
<comment type="pathway">
    <text evidence="2">Carbohydrate biosynthesis; dTDP-L-rhamnose biosynthesis.</text>
</comment>
<dbReference type="AlphaFoldDB" id="A0A1F7S2H2"/>
<proteinExistence type="inferred from homology"/>
<dbReference type="InterPro" id="IPR036291">
    <property type="entry name" value="NAD(P)-bd_dom_sf"/>
</dbReference>
<protein>
    <recommendedName>
        <fullName evidence="2">dTDP-4-dehydrorhamnose reductase</fullName>
        <ecNumber evidence="2">1.1.1.133</ecNumber>
    </recommendedName>
</protein>
<dbReference type="Gene3D" id="3.40.50.720">
    <property type="entry name" value="NAD(P)-binding Rossmann-like Domain"/>
    <property type="match status" value="1"/>
</dbReference>
<evidence type="ECO:0000256" key="1">
    <source>
        <dbReference type="ARBA" id="ARBA00010944"/>
    </source>
</evidence>
<organism evidence="4 5">
    <name type="scientific">Candidatus Schekmanbacteria bacterium RBG_13_48_7</name>
    <dbReference type="NCBI Taxonomy" id="1817878"/>
    <lineage>
        <taxon>Bacteria</taxon>
        <taxon>Candidatus Schekmaniibacteriota</taxon>
    </lineage>
</organism>
<name>A0A1F7S2H2_9BACT</name>
<comment type="similarity">
    <text evidence="1 2">Belongs to the dTDP-4-dehydrorhamnose reductase family.</text>
</comment>
<dbReference type="InterPro" id="IPR005913">
    <property type="entry name" value="dTDP_dehydrorham_reduct"/>
</dbReference>